<evidence type="ECO:0000256" key="2">
    <source>
        <dbReference type="ARBA" id="ARBA00006370"/>
    </source>
</evidence>
<dbReference type="FunFam" id="2.60.40.770:FF:000001">
    <property type="entry name" value="NPC intracellular cholesterol transporter 2"/>
    <property type="match status" value="1"/>
</dbReference>
<dbReference type="InterPro" id="IPR003172">
    <property type="entry name" value="ML_dom"/>
</dbReference>
<dbReference type="SUPFAM" id="SSF81296">
    <property type="entry name" value="E set domains"/>
    <property type="match status" value="1"/>
</dbReference>
<evidence type="ECO:0000313" key="5">
    <source>
        <dbReference type="Proteomes" id="UP001152795"/>
    </source>
</evidence>
<comment type="subcellular location">
    <subcellularLocation>
        <location evidence="1">Secreted</location>
    </subcellularLocation>
</comment>
<dbReference type="InterPro" id="IPR014756">
    <property type="entry name" value="Ig_E-set"/>
</dbReference>
<evidence type="ECO:0000313" key="4">
    <source>
        <dbReference type="EMBL" id="CAB4006999.1"/>
    </source>
</evidence>
<comment type="similarity">
    <text evidence="2">Belongs to the NPC2 family.</text>
</comment>
<keyword evidence="5" id="KW-1185">Reference proteome</keyword>
<dbReference type="Pfam" id="PF02221">
    <property type="entry name" value="E1_DerP2_DerF2"/>
    <property type="match status" value="1"/>
</dbReference>
<dbReference type="SMART" id="SM00737">
    <property type="entry name" value="ML"/>
    <property type="match status" value="1"/>
</dbReference>
<dbReference type="GO" id="GO:0015918">
    <property type="term" value="P:sterol transport"/>
    <property type="evidence" value="ECO:0007669"/>
    <property type="project" value="InterPro"/>
</dbReference>
<accession>A0A6S7HRB6</accession>
<keyword evidence="3" id="KW-0964">Secreted</keyword>
<evidence type="ECO:0000256" key="3">
    <source>
        <dbReference type="ARBA" id="ARBA00022525"/>
    </source>
</evidence>
<reference evidence="4" key="1">
    <citation type="submission" date="2020-04" db="EMBL/GenBank/DDBJ databases">
        <authorList>
            <person name="Alioto T."/>
            <person name="Alioto T."/>
            <person name="Gomez Garrido J."/>
        </authorList>
    </citation>
    <scope>NUCLEOTIDE SEQUENCE</scope>
    <source>
        <strain evidence="4">A484AB</strain>
    </source>
</reference>
<organism evidence="4 5">
    <name type="scientific">Paramuricea clavata</name>
    <name type="common">Red gorgonian</name>
    <name type="synonym">Violescent sea-whip</name>
    <dbReference type="NCBI Taxonomy" id="317549"/>
    <lineage>
        <taxon>Eukaryota</taxon>
        <taxon>Metazoa</taxon>
        <taxon>Cnidaria</taxon>
        <taxon>Anthozoa</taxon>
        <taxon>Octocorallia</taxon>
        <taxon>Malacalcyonacea</taxon>
        <taxon>Plexauridae</taxon>
        <taxon>Paramuricea</taxon>
    </lineage>
</organism>
<dbReference type="PANTHER" id="PTHR11306:SF68">
    <property type="entry name" value="NPC INTRACELLULAR CHOLESTEROL TRANSPORTER 2"/>
    <property type="match status" value="1"/>
</dbReference>
<evidence type="ECO:0000256" key="1">
    <source>
        <dbReference type="ARBA" id="ARBA00004613"/>
    </source>
</evidence>
<gene>
    <name evidence="4" type="ORF">PACLA_8A004992</name>
</gene>
<dbReference type="OrthoDB" id="6489092at2759"/>
<dbReference type="PANTHER" id="PTHR11306">
    <property type="entry name" value="NIEMANN PICK TYPE C2 PROTEIN NPC2-RELATED"/>
    <property type="match status" value="1"/>
</dbReference>
<dbReference type="Gene3D" id="2.60.40.770">
    <property type="match status" value="1"/>
</dbReference>
<sequence length="162" mass="17530">MFRLCLALTFFISLIKIYESSVVVPFEDCGSKSTTVKQLNFDCEKGKPEPCSFLKGKTYNGRISFTTTAEVPKGVIVLHAIIGSMTLPFPFTKSDLCSDHNLTCPIASGANEVLTIELAVPSFAPATNLLAQFEVKPSSGSKTDILCVKFLAQIKDSNDIAV</sequence>
<comment type="caution">
    <text evidence="4">The sequence shown here is derived from an EMBL/GenBank/DDBJ whole genome shotgun (WGS) entry which is preliminary data.</text>
</comment>
<dbReference type="InterPro" id="IPR039670">
    <property type="entry name" value="NPC2-like"/>
</dbReference>
<dbReference type="EMBL" id="CACRXK020005670">
    <property type="protein sequence ID" value="CAB4006999.1"/>
    <property type="molecule type" value="Genomic_DNA"/>
</dbReference>
<dbReference type="GO" id="GO:0005576">
    <property type="term" value="C:extracellular region"/>
    <property type="evidence" value="ECO:0007669"/>
    <property type="project" value="UniProtKB-SubCell"/>
</dbReference>
<dbReference type="Proteomes" id="UP001152795">
    <property type="component" value="Unassembled WGS sequence"/>
</dbReference>
<protein>
    <submittedName>
        <fullName evidence="4">Uncharacterized protein</fullName>
    </submittedName>
</protein>
<name>A0A6S7HRB6_PARCT</name>
<proteinExistence type="inferred from homology"/>
<dbReference type="AlphaFoldDB" id="A0A6S7HRB6"/>
<dbReference type="GO" id="GO:0032934">
    <property type="term" value="F:sterol binding"/>
    <property type="evidence" value="ECO:0007669"/>
    <property type="project" value="InterPro"/>
</dbReference>